<keyword evidence="1" id="KW-0175">Coiled coil</keyword>
<dbReference type="Proteomes" id="UP000789375">
    <property type="component" value="Unassembled WGS sequence"/>
</dbReference>
<reference evidence="2" key="1">
    <citation type="submission" date="2021-06" db="EMBL/GenBank/DDBJ databases">
        <authorList>
            <person name="Kallberg Y."/>
            <person name="Tangrot J."/>
            <person name="Rosling A."/>
        </authorList>
    </citation>
    <scope>NUCLEOTIDE SEQUENCE</scope>
    <source>
        <strain evidence="2">87-6 pot B 2015</strain>
    </source>
</reference>
<proteinExistence type="predicted"/>
<evidence type="ECO:0000313" key="3">
    <source>
        <dbReference type="Proteomes" id="UP000789375"/>
    </source>
</evidence>
<evidence type="ECO:0000256" key="1">
    <source>
        <dbReference type="SAM" id="Coils"/>
    </source>
</evidence>
<name>A0A9N9AIV4_FUNMO</name>
<feature type="coiled-coil region" evidence="1">
    <location>
        <begin position="8"/>
        <end position="39"/>
    </location>
</feature>
<dbReference type="EMBL" id="CAJVPP010001075">
    <property type="protein sequence ID" value="CAG8532470.1"/>
    <property type="molecule type" value="Genomic_DNA"/>
</dbReference>
<feature type="non-terminal residue" evidence="2">
    <location>
        <position position="1"/>
    </location>
</feature>
<comment type="caution">
    <text evidence="2">The sequence shown here is derived from an EMBL/GenBank/DDBJ whole genome shotgun (WGS) entry which is preliminary data.</text>
</comment>
<protein>
    <submittedName>
        <fullName evidence="2">334_t:CDS:1</fullName>
    </submittedName>
</protein>
<feature type="non-terminal residue" evidence="2">
    <location>
        <position position="43"/>
    </location>
</feature>
<evidence type="ECO:0000313" key="2">
    <source>
        <dbReference type="EMBL" id="CAG8532470.1"/>
    </source>
</evidence>
<accession>A0A9N9AIV4</accession>
<dbReference type="AlphaFoldDB" id="A0A9N9AIV4"/>
<sequence>MAQTTSFKAEVRGEIKENKEEIKIFKEEIKAEIKESKEEIKKF</sequence>
<keyword evidence="3" id="KW-1185">Reference proteome</keyword>
<organism evidence="2 3">
    <name type="scientific">Funneliformis mosseae</name>
    <name type="common">Endomycorrhizal fungus</name>
    <name type="synonym">Glomus mosseae</name>
    <dbReference type="NCBI Taxonomy" id="27381"/>
    <lineage>
        <taxon>Eukaryota</taxon>
        <taxon>Fungi</taxon>
        <taxon>Fungi incertae sedis</taxon>
        <taxon>Mucoromycota</taxon>
        <taxon>Glomeromycotina</taxon>
        <taxon>Glomeromycetes</taxon>
        <taxon>Glomerales</taxon>
        <taxon>Glomeraceae</taxon>
        <taxon>Funneliformis</taxon>
    </lineage>
</organism>
<gene>
    <name evidence="2" type="ORF">FMOSSE_LOCUS5575</name>
</gene>